<dbReference type="SUPFAM" id="SSF51215">
    <property type="entry name" value="Regulatory protein AraC"/>
    <property type="match status" value="1"/>
</dbReference>
<organism evidence="5 6">
    <name type="scientific">Paenibacillus alvei</name>
    <name type="common">Bacillus alvei</name>
    <dbReference type="NCBI Taxonomy" id="44250"/>
    <lineage>
        <taxon>Bacteria</taxon>
        <taxon>Bacillati</taxon>
        <taxon>Bacillota</taxon>
        <taxon>Bacilli</taxon>
        <taxon>Bacillales</taxon>
        <taxon>Paenibacillaceae</taxon>
        <taxon>Paenibacillus</taxon>
    </lineage>
</organism>
<dbReference type="SUPFAM" id="SSF46689">
    <property type="entry name" value="Homeodomain-like"/>
    <property type="match status" value="2"/>
</dbReference>
<dbReference type="GO" id="GO:0003700">
    <property type="term" value="F:DNA-binding transcription factor activity"/>
    <property type="evidence" value="ECO:0007669"/>
    <property type="project" value="InterPro"/>
</dbReference>
<evidence type="ECO:0000259" key="4">
    <source>
        <dbReference type="PROSITE" id="PS01124"/>
    </source>
</evidence>
<dbReference type="InterPro" id="IPR018062">
    <property type="entry name" value="HTH_AraC-typ_CS"/>
</dbReference>
<keyword evidence="2" id="KW-0238">DNA-binding</keyword>
<feature type="domain" description="HTH araC/xylS-type" evidence="4">
    <location>
        <begin position="262"/>
        <end position="360"/>
    </location>
</feature>
<dbReference type="InterPro" id="IPR018060">
    <property type="entry name" value="HTH_AraC"/>
</dbReference>
<keyword evidence="1" id="KW-0805">Transcription regulation</keyword>
<evidence type="ECO:0000256" key="1">
    <source>
        <dbReference type="ARBA" id="ARBA00023015"/>
    </source>
</evidence>
<dbReference type="PRINTS" id="PR00032">
    <property type="entry name" value="HTHARAC"/>
</dbReference>
<dbReference type="AlphaFoldDB" id="A0A383R3U0"/>
<dbReference type="InterPro" id="IPR009057">
    <property type="entry name" value="Homeodomain-like_sf"/>
</dbReference>
<dbReference type="GO" id="GO:0043565">
    <property type="term" value="F:sequence-specific DNA binding"/>
    <property type="evidence" value="ECO:0007669"/>
    <property type="project" value="InterPro"/>
</dbReference>
<sequence>MLQENSRLLISPFNCTFGIACLVNHDMIEENDFQANPDWIGNGIREEEEGKPMMLERRELQQKPMPQDVQFYRAESEIGTPLPFKIYRWNHAGGSIRDHTHDYFQIWYVVKGEFMHTINNHTYRMVKGNIFVIPPYAVHRVTLVAGQGIDIIGLEFLPHFIDEQYQPHNGSRGRFDYSYLEQFMLDEEHVTPKVALSGATDLEVSKILNDMLDEYQQANRYYELVLKADLLKLMTMLVREMDRQRNSDDVDERLGKFKELMTAAIHYIHEHYNEELRLEMICRKFNISKTYFCDLFKRFTGKTYNDYLVDIRIHKAAAMLLDTDMSVTDICFQVGFNDVPYFSRVFKRKTGVTPSHFKKNALSVWQHT</sequence>
<dbReference type="PROSITE" id="PS51257">
    <property type="entry name" value="PROKAR_LIPOPROTEIN"/>
    <property type="match status" value="1"/>
</dbReference>
<name>A0A383R3U0_PAEAL</name>
<evidence type="ECO:0000256" key="3">
    <source>
        <dbReference type="ARBA" id="ARBA00023163"/>
    </source>
</evidence>
<dbReference type="PROSITE" id="PS00041">
    <property type="entry name" value="HTH_ARAC_FAMILY_1"/>
    <property type="match status" value="1"/>
</dbReference>
<accession>A0A383R3U0</accession>
<dbReference type="Proteomes" id="UP000304148">
    <property type="component" value="Chromosome"/>
</dbReference>
<proteinExistence type="predicted"/>
<dbReference type="InterPro" id="IPR020449">
    <property type="entry name" value="Tscrpt_reg_AraC-type_HTH"/>
</dbReference>
<dbReference type="SMART" id="SM00342">
    <property type="entry name" value="HTH_ARAC"/>
    <property type="match status" value="1"/>
</dbReference>
<dbReference type="Gene3D" id="1.10.10.60">
    <property type="entry name" value="Homeodomain-like"/>
    <property type="match status" value="2"/>
</dbReference>
<dbReference type="PANTHER" id="PTHR43280:SF28">
    <property type="entry name" value="HTH-TYPE TRANSCRIPTIONAL ACTIVATOR RHAS"/>
    <property type="match status" value="1"/>
</dbReference>
<dbReference type="Gene3D" id="2.60.120.10">
    <property type="entry name" value="Jelly Rolls"/>
    <property type="match status" value="1"/>
</dbReference>
<dbReference type="InterPro" id="IPR037923">
    <property type="entry name" value="HTH-like"/>
</dbReference>
<dbReference type="InterPro" id="IPR014710">
    <property type="entry name" value="RmlC-like_jellyroll"/>
</dbReference>
<dbReference type="PROSITE" id="PS01124">
    <property type="entry name" value="HTH_ARAC_FAMILY_2"/>
    <property type="match status" value="1"/>
</dbReference>
<dbReference type="Pfam" id="PF12833">
    <property type="entry name" value="HTH_18"/>
    <property type="match status" value="1"/>
</dbReference>
<gene>
    <name evidence="5" type="ORF">PBLR_10246</name>
</gene>
<protein>
    <submittedName>
        <fullName evidence="5">AraC family transcriptional regulator</fullName>
    </submittedName>
</protein>
<evidence type="ECO:0000313" key="6">
    <source>
        <dbReference type="Proteomes" id="UP000304148"/>
    </source>
</evidence>
<dbReference type="EMBL" id="LS992241">
    <property type="protein sequence ID" value="SYX81827.1"/>
    <property type="molecule type" value="Genomic_DNA"/>
</dbReference>
<keyword evidence="3" id="KW-0804">Transcription</keyword>
<dbReference type="PANTHER" id="PTHR43280">
    <property type="entry name" value="ARAC-FAMILY TRANSCRIPTIONAL REGULATOR"/>
    <property type="match status" value="1"/>
</dbReference>
<dbReference type="Pfam" id="PF02311">
    <property type="entry name" value="AraC_binding"/>
    <property type="match status" value="1"/>
</dbReference>
<evidence type="ECO:0000256" key="2">
    <source>
        <dbReference type="ARBA" id="ARBA00023125"/>
    </source>
</evidence>
<evidence type="ECO:0000313" key="5">
    <source>
        <dbReference type="EMBL" id="SYX81827.1"/>
    </source>
</evidence>
<dbReference type="InterPro" id="IPR003313">
    <property type="entry name" value="AraC-bd"/>
</dbReference>
<reference evidence="6" key="1">
    <citation type="submission" date="2018-08" db="EMBL/GenBank/DDBJ databases">
        <authorList>
            <person name="Chevrot R."/>
        </authorList>
    </citation>
    <scope>NUCLEOTIDE SEQUENCE [LARGE SCALE GENOMIC DNA]</scope>
</reference>